<dbReference type="AlphaFoldDB" id="A0AAD7JH55"/>
<organism evidence="1 2">
    <name type="scientific">Mycena metata</name>
    <dbReference type="NCBI Taxonomy" id="1033252"/>
    <lineage>
        <taxon>Eukaryota</taxon>
        <taxon>Fungi</taxon>
        <taxon>Dikarya</taxon>
        <taxon>Basidiomycota</taxon>
        <taxon>Agaricomycotina</taxon>
        <taxon>Agaricomycetes</taxon>
        <taxon>Agaricomycetidae</taxon>
        <taxon>Agaricales</taxon>
        <taxon>Marasmiineae</taxon>
        <taxon>Mycenaceae</taxon>
        <taxon>Mycena</taxon>
    </lineage>
</organism>
<feature type="non-terminal residue" evidence="1">
    <location>
        <position position="1"/>
    </location>
</feature>
<keyword evidence="2" id="KW-1185">Reference proteome</keyword>
<evidence type="ECO:0008006" key="3">
    <source>
        <dbReference type="Google" id="ProtNLM"/>
    </source>
</evidence>
<protein>
    <recommendedName>
        <fullName evidence="3">F-box domain-containing protein</fullName>
    </recommendedName>
</protein>
<dbReference type="Gene3D" id="3.80.10.10">
    <property type="entry name" value="Ribonuclease Inhibitor"/>
    <property type="match status" value="1"/>
</dbReference>
<dbReference type="Proteomes" id="UP001215598">
    <property type="component" value="Unassembled WGS sequence"/>
</dbReference>
<reference evidence="1" key="1">
    <citation type="submission" date="2023-03" db="EMBL/GenBank/DDBJ databases">
        <title>Massive genome expansion in bonnet fungi (Mycena s.s.) driven by repeated elements and novel gene families across ecological guilds.</title>
        <authorList>
            <consortium name="Lawrence Berkeley National Laboratory"/>
            <person name="Harder C.B."/>
            <person name="Miyauchi S."/>
            <person name="Viragh M."/>
            <person name="Kuo A."/>
            <person name="Thoen E."/>
            <person name="Andreopoulos B."/>
            <person name="Lu D."/>
            <person name="Skrede I."/>
            <person name="Drula E."/>
            <person name="Henrissat B."/>
            <person name="Morin E."/>
            <person name="Kohler A."/>
            <person name="Barry K."/>
            <person name="LaButti K."/>
            <person name="Morin E."/>
            <person name="Salamov A."/>
            <person name="Lipzen A."/>
            <person name="Mereny Z."/>
            <person name="Hegedus B."/>
            <person name="Baldrian P."/>
            <person name="Stursova M."/>
            <person name="Weitz H."/>
            <person name="Taylor A."/>
            <person name="Grigoriev I.V."/>
            <person name="Nagy L.G."/>
            <person name="Martin F."/>
            <person name="Kauserud H."/>
        </authorList>
    </citation>
    <scope>NUCLEOTIDE SEQUENCE</scope>
    <source>
        <strain evidence="1">CBHHK182m</strain>
    </source>
</reference>
<accession>A0AAD7JH55</accession>
<sequence>FTSKLGTNYCPTDDEVVEIRDLLVEPTLRLKHLDDEITKLQRAIDKLAAERDAVAIFVDAHNALISPARRLPLDIIQEIFIACLLTHRNCVMSASEAPVLLGRLCSSWRVISLSTPRLWATLHVCEPSSSAIPLSELNKRYEQRLETTKAWLVRSGDCPLSISLQSAHNFGEGNISWGSFFRAIIPFASRWRKIGLMNLAPILVEALSHLTEDDVPILQSFTFTSDGVLYGEPQCWSSVQILHGRRLSNISISGTISPATALRLRWAELTSLALHDPSPHPLDPFTGDSVLKLLSHCPALQTRLSVVEWRPSSPVVTSVVECPCLTSLHLVCSGDPAAILHQIFKFLLVPQLRHFEFEGQATLDLNSDSDFSSFHAGLKELESLSIHSSVLYRPAFFSLLRGLPPTMRRLEITVSWDFTVSNDVLTLLAPIDMISPLCPELVIKQ</sequence>
<comment type="caution">
    <text evidence="1">The sequence shown here is derived from an EMBL/GenBank/DDBJ whole genome shotgun (WGS) entry which is preliminary data.</text>
</comment>
<proteinExistence type="predicted"/>
<evidence type="ECO:0000313" key="2">
    <source>
        <dbReference type="Proteomes" id="UP001215598"/>
    </source>
</evidence>
<evidence type="ECO:0000313" key="1">
    <source>
        <dbReference type="EMBL" id="KAJ7762539.1"/>
    </source>
</evidence>
<name>A0AAD7JH55_9AGAR</name>
<dbReference type="InterPro" id="IPR032675">
    <property type="entry name" value="LRR_dom_sf"/>
</dbReference>
<gene>
    <name evidence="1" type="ORF">B0H16DRAFT_1311558</name>
</gene>
<dbReference type="EMBL" id="JARKIB010000032">
    <property type="protein sequence ID" value="KAJ7762539.1"/>
    <property type="molecule type" value="Genomic_DNA"/>
</dbReference>